<sequence>MCRRRNQTSCYSTSAYQNQNQNQYQYQRGGCCGKRTRRQARRELQVQALAAQLASTRLNTPASTNPPHDSVIQSNLPATQSQQQQQQQIIYVPVPTHSRPQPRGPISGMAALLITGISLGAQKIQERRDKKREAKRALLQDEEQARKEGNVVVIDERVQPRSSLRGAENENEGERGVGGSIEGARVDGRRRKSEEAREERGGRSSSRGSSVHRERESESESGEGAVHGEAPPSYEMAVGQTPTRARN</sequence>
<feature type="coiled-coil region" evidence="1">
    <location>
        <begin position="121"/>
        <end position="148"/>
    </location>
</feature>
<evidence type="ECO:0000313" key="3">
    <source>
        <dbReference type="EMBL" id="KAF2655660.1"/>
    </source>
</evidence>
<dbReference type="AlphaFoldDB" id="A0A6A6T7C4"/>
<proteinExistence type="predicted"/>
<evidence type="ECO:0000313" key="4">
    <source>
        <dbReference type="Proteomes" id="UP000799324"/>
    </source>
</evidence>
<reference evidence="3" key="1">
    <citation type="journal article" date="2020" name="Stud. Mycol.">
        <title>101 Dothideomycetes genomes: a test case for predicting lifestyles and emergence of pathogens.</title>
        <authorList>
            <person name="Haridas S."/>
            <person name="Albert R."/>
            <person name="Binder M."/>
            <person name="Bloem J."/>
            <person name="Labutti K."/>
            <person name="Salamov A."/>
            <person name="Andreopoulos B."/>
            <person name="Baker S."/>
            <person name="Barry K."/>
            <person name="Bills G."/>
            <person name="Bluhm B."/>
            <person name="Cannon C."/>
            <person name="Castanera R."/>
            <person name="Culley D."/>
            <person name="Daum C."/>
            <person name="Ezra D."/>
            <person name="Gonzalez J."/>
            <person name="Henrissat B."/>
            <person name="Kuo A."/>
            <person name="Liang C."/>
            <person name="Lipzen A."/>
            <person name="Lutzoni F."/>
            <person name="Magnuson J."/>
            <person name="Mondo S."/>
            <person name="Nolan M."/>
            <person name="Ohm R."/>
            <person name="Pangilinan J."/>
            <person name="Park H.-J."/>
            <person name="Ramirez L."/>
            <person name="Alfaro M."/>
            <person name="Sun H."/>
            <person name="Tritt A."/>
            <person name="Yoshinaga Y."/>
            <person name="Zwiers L.-H."/>
            <person name="Turgeon B."/>
            <person name="Goodwin S."/>
            <person name="Spatafora J."/>
            <person name="Crous P."/>
            <person name="Grigoriev I."/>
        </authorList>
    </citation>
    <scope>NUCLEOTIDE SEQUENCE</scope>
    <source>
        <strain evidence="3">CBS 122681</strain>
    </source>
</reference>
<evidence type="ECO:0000256" key="2">
    <source>
        <dbReference type="SAM" id="MobiDB-lite"/>
    </source>
</evidence>
<accession>A0A6A6T7C4</accession>
<feature type="compositionally biased region" description="Basic and acidic residues" evidence="2">
    <location>
        <begin position="150"/>
        <end position="159"/>
    </location>
</feature>
<protein>
    <submittedName>
        <fullName evidence="3">Uncharacterized protein</fullName>
    </submittedName>
</protein>
<gene>
    <name evidence="3" type="ORF">K491DRAFT_678722</name>
</gene>
<keyword evidence="4" id="KW-1185">Reference proteome</keyword>
<feature type="compositionally biased region" description="Basic and acidic residues" evidence="2">
    <location>
        <begin position="184"/>
        <end position="202"/>
    </location>
</feature>
<dbReference type="EMBL" id="MU004346">
    <property type="protein sequence ID" value="KAF2655660.1"/>
    <property type="molecule type" value="Genomic_DNA"/>
</dbReference>
<name>A0A6A6T7C4_9PLEO</name>
<dbReference type="Proteomes" id="UP000799324">
    <property type="component" value="Unassembled WGS sequence"/>
</dbReference>
<keyword evidence="1" id="KW-0175">Coiled coil</keyword>
<evidence type="ECO:0000256" key="1">
    <source>
        <dbReference type="SAM" id="Coils"/>
    </source>
</evidence>
<feature type="region of interest" description="Disordered" evidence="2">
    <location>
        <begin position="150"/>
        <end position="247"/>
    </location>
</feature>
<organism evidence="3 4">
    <name type="scientific">Lophiostoma macrostomum CBS 122681</name>
    <dbReference type="NCBI Taxonomy" id="1314788"/>
    <lineage>
        <taxon>Eukaryota</taxon>
        <taxon>Fungi</taxon>
        <taxon>Dikarya</taxon>
        <taxon>Ascomycota</taxon>
        <taxon>Pezizomycotina</taxon>
        <taxon>Dothideomycetes</taxon>
        <taxon>Pleosporomycetidae</taxon>
        <taxon>Pleosporales</taxon>
        <taxon>Lophiostomataceae</taxon>
        <taxon>Lophiostoma</taxon>
    </lineage>
</organism>